<organism evidence="2">
    <name type="scientific">Nothobranchius furzeri</name>
    <name type="common">Turquoise killifish</name>
    <dbReference type="NCBI Taxonomy" id="105023"/>
    <lineage>
        <taxon>Eukaryota</taxon>
        <taxon>Metazoa</taxon>
        <taxon>Chordata</taxon>
        <taxon>Craniata</taxon>
        <taxon>Vertebrata</taxon>
        <taxon>Euteleostomi</taxon>
        <taxon>Actinopterygii</taxon>
        <taxon>Neopterygii</taxon>
        <taxon>Teleostei</taxon>
        <taxon>Neoteleostei</taxon>
        <taxon>Acanthomorphata</taxon>
        <taxon>Ovalentaria</taxon>
        <taxon>Atherinomorphae</taxon>
        <taxon>Cyprinodontiformes</taxon>
        <taxon>Nothobranchiidae</taxon>
        <taxon>Nothobranchius</taxon>
    </lineage>
</organism>
<proteinExistence type="predicted"/>
<reference evidence="2" key="2">
    <citation type="submission" date="2016-06" db="EMBL/GenBank/DDBJ databases">
        <title>The genome of a short-lived fish provides insights into sex chromosome evolution and the genetic control of aging.</title>
        <authorList>
            <person name="Reichwald K."/>
            <person name="Felder M."/>
            <person name="Petzold A."/>
            <person name="Koch P."/>
            <person name="Groth M."/>
            <person name="Platzer M."/>
        </authorList>
    </citation>
    <scope>NUCLEOTIDE SEQUENCE</scope>
    <source>
        <tissue evidence="2">Brain</tissue>
    </source>
</reference>
<reference evidence="2" key="1">
    <citation type="submission" date="2016-05" db="EMBL/GenBank/DDBJ databases">
        <authorList>
            <person name="Lavstsen T."/>
            <person name="Jespersen J.S."/>
        </authorList>
    </citation>
    <scope>NUCLEOTIDE SEQUENCE</scope>
    <source>
        <tissue evidence="2">Brain</tissue>
    </source>
</reference>
<feature type="compositionally biased region" description="Polar residues" evidence="1">
    <location>
        <begin position="10"/>
        <end position="19"/>
    </location>
</feature>
<evidence type="ECO:0000313" key="2">
    <source>
        <dbReference type="EMBL" id="SBS46759.1"/>
    </source>
</evidence>
<dbReference type="AlphaFoldDB" id="A0A1A8UEM9"/>
<accession>A0A1A8UEM9</accession>
<name>A0A1A8UEM9_NOTFU</name>
<protein>
    <submittedName>
        <fullName evidence="2">Coiled-coil domain containing 146</fullName>
    </submittedName>
</protein>
<evidence type="ECO:0000256" key="1">
    <source>
        <dbReference type="SAM" id="MobiDB-lite"/>
    </source>
</evidence>
<dbReference type="EMBL" id="HAEJ01006302">
    <property type="protein sequence ID" value="SBS46759.1"/>
    <property type="molecule type" value="Transcribed_RNA"/>
</dbReference>
<feature type="region of interest" description="Disordered" evidence="1">
    <location>
        <begin position="1"/>
        <end position="30"/>
    </location>
</feature>
<feature type="compositionally biased region" description="Acidic residues" evidence="1">
    <location>
        <begin position="21"/>
        <end position="30"/>
    </location>
</feature>
<feature type="non-terminal residue" evidence="2">
    <location>
        <position position="1"/>
    </location>
</feature>
<sequence>KQRDILTATDVGQQGSLPYTTEEESNTAFF</sequence>
<gene>
    <name evidence="2" type="primary">CCDC146</name>
</gene>